<dbReference type="PANTHER" id="PTHR11203">
    <property type="entry name" value="CLEAVAGE AND POLYADENYLATION SPECIFICITY FACTOR FAMILY MEMBER"/>
    <property type="match status" value="1"/>
</dbReference>
<dbReference type="OrthoDB" id="9803916at2"/>
<keyword evidence="1" id="KW-0378">Hydrolase</keyword>
<gene>
    <name evidence="4" type="ORF">EDD66_11386</name>
</gene>
<evidence type="ECO:0000313" key="4">
    <source>
        <dbReference type="EMBL" id="ROR23691.1"/>
    </source>
</evidence>
<dbReference type="CDD" id="cd16295">
    <property type="entry name" value="TTHA0252-CPSF-like_MBL-fold"/>
    <property type="match status" value="1"/>
</dbReference>
<dbReference type="SMART" id="SM01027">
    <property type="entry name" value="Beta-Casp"/>
    <property type="match status" value="1"/>
</dbReference>
<comment type="caution">
    <text evidence="4">The sequence shown here is derived from an EMBL/GenBank/DDBJ whole genome shotgun (WGS) entry which is preliminary data.</text>
</comment>
<dbReference type="Gene3D" id="3.40.50.10890">
    <property type="match status" value="1"/>
</dbReference>
<reference evidence="4 5" key="1">
    <citation type="submission" date="2018-11" db="EMBL/GenBank/DDBJ databases">
        <title>Genomic Encyclopedia of Type Strains, Phase IV (KMG-IV): sequencing the most valuable type-strain genomes for metagenomic binning, comparative biology and taxonomic classification.</title>
        <authorList>
            <person name="Goeker M."/>
        </authorList>
    </citation>
    <scope>NUCLEOTIDE SEQUENCE [LARGE SCALE GENOMIC DNA]</scope>
    <source>
        <strain evidence="4 5">DSM 26537</strain>
    </source>
</reference>
<dbReference type="InterPro" id="IPR050698">
    <property type="entry name" value="MBL"/>
</dbReference>
<name>A0A3N1XC61_9FIRM</name>
<dbReference type="RefSeq" id="WP_123610685.1">
    <property type="nucleotide sequence ID" value="NZ_RJVG01000013.1"/>
</dbReference>
<evidence type="ECO:0000256" key="1">
    <source>
        <dbReference type="ARBA" id="ARBA00022801"/>
    </source>
</evidence>
<organism evidence="4 5">
    <name type="scientific">Mobilisporobacter senegalensis</name>
    <dbReference type="NCBI Taxonomy" id="1329262"/>
    <lineage>
        <taxon>Bacteria</taxon>
        <taxon>Bacillati</taxon>
        <taxon>Bacillota</taxon>
        <taxon>Clostridia</taxon>
        <taxon>Lachnospirales</taxon>
        <taxon>Lachnospiraceae</taxon>
        <taxon>Mobilisporobacter</taxon>
    </lineage>
</organism>
<dbReference type="AlphaFoldDB" id="A0A3N1XC61"/>
<dbReference type="SMART" id="SM00849">
    <property type="entry name" value="Lactamase_B"/>
    <property type="match status" value="1"/>
</dbReference>
<dbReference type="GO" id="GO:0004521">
    <property type="term" value="F:RNA endonuclease activity"/>
    <property type="evidence" value="ECO:0007669"/>
    <property type="project" value="TreeGrafter"/>
</dbReference>
<evidence type="ECO:0000313" key="5">
    <source>
        <dbReference type="Proteomes" id="UP000273083"/>
    </source>
</evidence>
<feature type="domain" description="Metallo-beta-lactamase" evidence="2">
    <location>
        <begin position="13"/>
        <end position="245"/>
    </location>
</feature>
<dbReference type="Pfam" id="PF10996">
    <property type="entry name" value="Beta-Casp"/>
    <property type="match status" value="1"/>
</dbReference>
<proteinExistence type="predicted"/>
<dbReference type="Gene3D" id="3.60.15.10">
    <property type="entry name" value="Ribonuclease Z/Hydroxyacylglutathione hydrolase-like"/>
    <property type="match status" value="1"/>
</dbReference>
<dbReference type="Pfam" id="PF00753">
    <property type="entry name" value="Lactamase_B"/>
    <property type="match status" value="1"/>
</dbReference>
<dbReference type="EMBL" id="RJVG01000013">
    <property type="protein sequence ID" value="ROR23691.1"/>
    <property type="molecule type" value="Genomic_DNA"/>
</dbReference>
<dbReference type="SUPFAM" id="SSF56281">
    <property type="entry name" value="Metallo-hydrolase/oxidoreductase"/>
    <property type="match status" value="1"/>
</dbReference>
<dbReference type="PANTHER" id="PTHR11203:SF37">
    <property type="entry name" value="INTEGRATOR COMPLEX SUBUNIT 11"/>
    <property type="match status" value="1"/>
</dbReference>
<sequence length="533" mass="60330">MKLTFLGAAHEVTGSCYYLEACGKHILIDCGMEQGPDEYENQDIPVMPSKIDYVFLTHAHIDHSGRLPLLYRNGFKGTIYSTNATNDLCNIMLRDSAHIQMFEAEWRNRKGKRSGHAPFVPLYDMDDADGVLRRFRGFEYGEIVEITDNIKIKFTDVGHLLGSASVEIWITENEISKKIVFSGDIGNINQPLIRDPQYIKEADYVIMESTYGDRSHKQVPNYIEELSTIIQTTFDRGGNVVIPSFAIGRTQELLYFIRKIKEDRLVKGHGNFLVYVDSPLAIEATNIFNENVAGYFDEEAMELVKKGINPISFQGLRTSVTSTESKTINFDEKPKVIISASGMCEAGRIKHHLKHNLWRKESTVLFVGYQANGTLGRAIIEGASRVKLFGEEIEVKSNILKLEGISGHADNNGLLRWIKSFENKPQRVFVTHGEDSICELFAERLRNELHLDAIAPYSGTCYDLAENICLKEGSTVKIQRKDGKSKRTSQVFDELAAAGNRLMSVINHNRDGANKDLIRFREEIDSLCDKWER</sequence>
<evidence type="ECO:0000259" key="3">
    <source>
        <dbReference type="SMART" id="SM01027"/>
    </source>
</evidence>
<accession>A0A3N1XC61</accession>
<dbReference type="InterPro" id="IPR001279">
    <property type="entry name" value="Metallo-B-lactamas"/>
</dbReference>
<dbReference type="InterPro" id="IPR022712">
    <property type="entry name" value="Beta_Casp"/>
</dbReference>
<dbReference type="InterPro" id="IPR011108">
    <property type="entry name" value="RMMBL"/>
</dbReference>
<protein>
    <submittedName>
        <fullName evidence="4">Metallo-beta-lactamase family protein</fullName>
    </submittedName>
</protein>
<dbReference type="Proteomes" id="UP000273083">
    <property type="component" value="Unassembled WGS sequence"/>
</dbReference>
<keyword evidence="5" id="KW-1185">Reference proteome</keyword>
<dbReference type="Pfam" id="PF07521">
    <property type="entry name" value="RMMBL"/>
    <property type="match status" value="1"/>
</dbReference>
<dbReference type="GO" id="GO:0016787">
    <property type="term" value="F:hydrolase activity"/>
    <property type="evidence" value="ECO:0007669"/>
    <property type="project" value="UniProtKB-KW"/>
</dbReference>
<feature type="domain" description="Beta-Casp" evidence="3">
    <location>
        <begin position="250"/>
        <end position="379"/>
    </location>
</feature>
<dbReference type="InterPro" id="IPR036866">
    <property type="entry name" value="RibonucZ/Hydroxyglut_hydro"/>
</dbReference>
<evidence type="ECO:0000259" key="2">
    <source>
        <dbReference type="SMART" id="SM00849"/>
    </source>
</evidence>